<evidence type="ECO:0000313" key="2">
    <source>
        <dbReference type="EMBL" id="KAJ7213054.1"/>
    </source>
</evidence>
<evidence type="ECO:0000313" key="3">
    <source>
        <dbReference type="Proteomes" id="UP001219525"/>
    </source>
</evidence>
<dbReference type="Pfam" id="PF12706">
    <property type="entry name" value="Lactamase_B_2"/>
    <property type="match status" value="1"/>
</dbReference>
<dbReference type="InterPro" id="IPR001279">
    <property type="entry name" value="Metallo-B-lactamas"/>
</dbReference>
<comment type="caution">
    <text evidence="2">The sequence shown here is derived from an EMBL/GenBank/DDBJ whole genome shotgun (WGS) entry which is preliminary data.</text>
</comment>
<reference evidence="2" key="1">
    <citation type="submission" date="2023-03" db="EMBL/GenBank/DDBJ databases">
        <title>Massive genome expansion in bonnet fungi (Mycena s.s.) driven by repeated elements and novel gene families across ecological guilds.</title>
        <authorList>
            <consortium name="Lawrence Berkeley National Laboratory"/>
            <person name="Harder C.B."/>
            <person name="Miyauchi S."/>
            <person name="Viragh M."/>
            <person name="Kuo A."/>
            <person name="Thoen E."/>
            <person name="Andreopoulos B."/>
            <person name="Lu D."/>
            <person name="Skrede I."/>
            <person name="Drula E."/>
            <person name="Henrissat B."/>
            <person name="Morin E."/>
            <person name="Kohler A."/>
            <person name="Barry K."/>
            <person name="LaButti K."/>
            <person name="Morin E."/>
            <person name="Salamov A."/>
            <person name="Lipzen A."/>
            <person name="Mereny Z."/>
            <person name="Hegedus B."/>
            <person name="Baldrian P."/>
            <person name="Stursova M."/>
            <person name="Weitz H."/>
            <person name="Taylor A."/>
            <person name="Grigoriev I.V."/>
            <person name="Nagy L.G."/>
            <person name="Martin F."/>
            <person name="Kauserud H."/>
        </authorList>
    </citation>
    <scope>NUCLEOTIDE SEQUENCE</scope>
    <source>
        <strain evidence="2">9144</strain>
    </source>
</reference>
<sequence>MQFRPLRPRGAQSPLSQIPSTTVLLVPLGVKDTRAVGIPSERIHELDWWDTLAFPPGPAIIAVSLGFGPSRALDLAARAYRRRSLGRGILDQNWSLWCSWAVHQIPQDDGAATVSVYHAGDTGYQTAGGACPVFKEIGTKLGPFDLAMVPIWSGASLTVLGKMGYRLTDDTHLVTLHATPEDAVRLAADVRARAALAMHFGTFAGSEDEAPARARTSCGCGCGCG</sequence>
<dbReference type="EMBL" id="JARJCW010000022">
    <property type="protein sequence ID" value="KAJ7213054.1"/>
    <property type="molecule type" value="Genomic_DNA"/>
</dbReference>
<dbReference type="PANTHER" id="PTHR15032">
    <property type="entry name" value="N-ACYL-PHOSPHATIDYLETHANOLAMINE-HYDROLYZING PHOSPHOLIPASE D"/>
    <property type="match status" value="1"/>
</dbReference>
<feature type="domain" description="Metallo-beta-lactamase" evidence="1">
    <location>
        <begin position="37"/>
        <end position="200"/>
    </location>
</feature>
<keyword evidence="3" id="KW-1185">Reference proteome</keyword>
<dbReference type="InterPro" id="IPR036866">
    <property type="entry name" value="RibonucZ/Hydroxyglut_hydro"/>
</dbReference>
<name>A0AAD6YEW2_9AGAR</name>
<dbReference type="GO" id="GO:0070292">
    <property type="term" value="P:N-acylphosphatidylethanolamine metabolic process"/>
    <property type="evidence" value="ECO:0007669"/>
    <property type="project" value="TreeGrafter"/>
</dbReference>
<proteinExistence type="predicted"/>
<dbReference type="GO" id="GO:0070290">
    <property type="term" value="F:N-acylphosphatidylethanolamine-specific phospholipase D activity"/>
    <property type="evidence" value="ECO:0007669"/>
    <property type="project" value="TreeGrafter"/>
</dbReference>
<dbReference type="GO" id="GO:0005737">
    <property type="term" value="C:cytoplasm"/>
    <property type="evidence" value="ECO:0007669"/>
    <property type="project" value="TreeGrafter"/>
</dbReference>
<accession>A0AAD6YEW2</accession>
<dbReference type="AlphaFoldDB" id="A0AAD6YEW2"/>
<dbReference type="PANTHER" id="PTHR15032:SF27">
    <property type="entry name" value="N-ACYL-PHOSPHATIDYLETHANOLAMINE-HYDROLYZING PHOSPHOLIPASE D"/>
    <property type="match status" value="1"/>
</dbReference>
<protein>
    <recommendedName>
        <fullName evidence="1">Metallo-beta-lactamase domain-containing protein</fullName>
    </recommendedName>
</protein>
<dbReference type="GO" id="GO:0070291">
    <property type="term" value="P:N-acylethanolamine metabolic process"/>
    <property type="evidence" value="ECO:0007669"/>
    <property type="project" value="TreeGrafter"/>
</dbReference>
<dbReference type="Proteomes" id="UP001219525">
    <property type="component" value="Unassembled WGS sequence"/>
</dbReference>
<dbReference type="SUPFAM" id="SSF56281">
    <property type="entry name" value="Metallo-hydrolase/oxidoreductase"/>
    <property type="match status" value="1"/>
</dbReference>
<evidence type="ECO:0000259" key="1">
    <source>
        <dbReference type="Pfam" id="PF12706"/>
    </source>
</evidence>
<dbReference type="Gene3D" id="3.60.15.10">
    <property type="entry name" value="Ribonuclease Z/Hydroxyacylglutathione hydrolase-like"/>
    <property type="match status" value="1"/>
</dbReference>
<gene>
    <name evidence="2" type="ORF">GGX14DRAFT_620021</name>
</gene>
<organism evidence="2 3">
    <name type="scientific">Mycena pura</name>
    <dbReference type="NCBI Taxonomy" id="153505"/>
    <lineage>
        <taxon>Eukaryota</taxon>
        <taxon>Fungi</taxon>
        <taxon>Dikarya</taxon>
        <taxon>Basidiomycota</taxon>
        <taxon>Agaricomycotina</taxon>
        <taxon>Agaricomycetes</taxon>
        <taxon>Agaricomycetidae</taxon>
        <taxon>Agaricales</taxon>
        <taxon>Marasmiineae</taxon>
        <taxon>Mycenaceae</taxon>
        <taxon>Mycena</taxon>
    </lineage>
</organism>